<dbReference type="EC" id="2.7.1.148" evidence="2 9"/>
<feature type="domain" description="GHMP kinase C-terminal" evidence="11">
    <location>
        <begin position="212"/>
        <end position="267"/>
    </location>
</feature>
<dbReference type="PANTHER" id="PTHR43527:SF2">
    <property type="entry name" value="4-DIPHOSPHOCYTIDYL-2-C-METHYL-D-ERYTHRITOL KINASE, CHLOROPLASTIC"/>
    <property type="match status" value="1"/>
</dbReference>
<organism evidence="12 13">
    <name type="scientific">Gracilimonas sediminicola</name>
    <dbReference type="NCBI Taxonomy" id="2952158"/>
    <lineage>
        <taxon>Bacteria</taxon>
        <taxon>Pseudomonadati</taxon>
        <taxon>Balneolota</taxon>
        <taxon>Balneolia</taxon>
        <taxon>Balneolales</taxon>
        <taxon>Balneolaceae</taxon>
        <taxon>Gracilimonas</taxon>
    </lineage>
</organism>
<protein>
    <recommendedName>
        <fullName evidence="3 9">4-diphosphocytidyl-2-C-methyl-D-erythritol kinase</fullName>
        <shortName evidence="9">CMK</shortName>
        <ecNumber evidence="2 9">2.7.1.148</ecNumber>
    </recommendedName>
    <alternativeName>
        <fullName evidence="8 9">4-(cytidine-5'-diphospho)-2-C-methyl-D-erythritol kinase</fullName>
    </alternativeName>
</protein>
<dbReference type="PIRSF" id="PIRSF010376">
    <property type="entry name" value="IspE"/>
    <property type="match status" value="1"/>
</dbReference>
<dbReference type="HAMAP" id="MF_00061">
    <property type="entry name" value="IspE"/>
    <property type="match status" value="1"/>
</dbReference>
<dbReference type="Pfam" id="PF08544">
    <property type="entry name" value="GHMP_kinases_C"/>
    <property type="match status" value="1"/>
</dbReference>
<evidence type="ECO:0000313" key="12">
    <source>
        <dbReference type="EMBL" id="MCP9291325.1"/>
    </source>
</evidence>
<evidence type="ECO:0000313" key="13">
    <source>
        <dbReference type="Proteomes" id="UP001139125"/>
    </source>
</evidence>
<keyword evidence="5 9" id="KW-0547">Nucleotide-binding</keyword>
<evidence type="ECO:0000256" key="4">
    <source>
        <dbReference type="ARBA" id="ARBA00022679"/>
    </source>
</evidence>
<dbReference type="NCBIfam" id="TIGR00154">
    <property type="entry name" value="ispE"/>
    <property type="match status" value="1"/>
</dbReference>
<dbReference type="InterPro" id="IPR013750">
    <property type="entry name" value="GHMP_kinase_C_dom"/>
</dbReference>
<dbReference type="PANTHER" id="PTHR43527">
    <property type="entry name" value="4-DIPHOSPHOCYTIDYL-2-C-METHYL-D-ERYTHRITOL KINASE, CHLOROPLASTIC"/>
    <property type="match status" value="1"/>
</dbReference>
<comment type="function">
    <text evidence="9">Catalyzes the phosphorylation of the position 2 hydroxy group of 4-diphosphocytidyl-2C-methyl-D-erythritol.</text>
</comment>
<feature type="binding site" evidence="9">
    <location>
        <begin position="94"/>
        <end position="104"/>
    </location>
    <ligand>
        <name>ATP</name>
        <dbReference type="ChEBI" id="CHEBI:30616"/>
    </ligand>
</feature>
<dbReference type="InterPro" id="IPR036554">
    <property type="entry name" value="GHMP_kinase_C_sf"/>
</dbReference>
<reference evidence="12" key="1">
    <citation type="submission" date="2022-06" db="EMBL/GenBank/DDBJ databases">
        <title>Gracilimonas sp. CAU 1638 isolated from sea sediment.</title>
        <authorList>
            <person name="Kim W."/>
        </authorList>
    </citation>
    <scope>NUCLEOTIDE SEQUENCE</scope>
    <source>
        <strain evidence="12">CAU 1638</strain>
    </source>
</reference>
<dbReference type="SUPFAM" id="SSF55060">
    <property type="entry name" value="GHMP Kinase, C-terminal domain"/>
    <property type="match status" value="1"/>
</dbReference>
<dbReference type="InterPro" id="IPR006204">
    <property type="entry name" value="GHMP_kinase_N_dom"/>
</dbReference>
<dbReference type="AlphaFoldDB" id="A0A9X2RDK9"/>
<accession>A0A9X2RDK9</accession>
<feature type="active site" evidence="9">
    <location>
        <position position="136"/>
    </location>
</feature>
<evidence type="ECO:0000256" key="6">
    <source>
        <dbReference type="ARBA" id="ARBA00022777"/>
    </source>
</evidence>
<dbReference type="Proteomes" id="UP001139125">
    <property type="component" value="Unassembled WGS sequence"/>
</dbReference>
<keyword evidence="6 9" id="KW-0418">Kinase</keyword>
<evidence type="ECO:0000256" key="7">
    <source>
        <dbReference type="ARBA" id="ARBA00022840"/>
    </source>
</evidence>
<comment type="catalytic activity">
    <reaction evidence="9">
        <text>4-CDP-2-C-methyl-D-erythritol + ATP = 4-CDP-2-C-methyl-D-erythritol 2-phosphate + ADP + H(+)</text>
        <dbReference type="Rhea" id="RHEA:18437"/>
        <dbReference type="ChEBI" id="CHEBI:15378"/>
        <dbReference type="ChEBI" id="CHEBI:30616"/>
        <dbReference type="ChEBI" id="CHEBI:57823"/>
        <dbReference type="ChEBI" id="CHEBI:57919"/>
        <dbReference type="ChEBI" id="CHEBI:456216"/>
        <dbReference type="EC" id="2.7.1.148"/>
    </reaction>
</comment>
<keyword evidence="4 9" id="KW-0808">Transferase</keyword>
<evidence type="ECO:0000256" key="1">
    <source>
        <dbReference type="ARBA" id="ARBA00009684"/>
    </source>
</evidence>
<evidence type="ECO:0000256" key="2">
    <source>
        <dbReference type="ARBA" id="ARBA00012052"/>
    </source>
</evidence>
<evidence type="ECO:0000256" key="5">
    <source>
        <dbReference type="ARBA" id="ARBA00022741"/>
    </source>
</evidence>
<dbReference type="Gene3D" id="3.30.230.10">
    <property type="match status" value="1"/>
</dbReference>
<dbReference type="GO" id="GO:0016114">
    <property type="term" value="P:terpenoid biosynthetic process"/>
    <property type="evidence" value="ECO:0007669"/>
    <property type="project" value="UniProtKB-UniRule"/>
</dbReference>
<dbReference type="InterPro" id="IPR014721">
    <property type="entry name" value="Ribsml_uS5_D2-typ_fold_subgr"/>
</dbReference>
<evidence type="ECO:0000256" key="9">
    <source>
        <dbReference type="HAMAP-Rule" id="MF_00061"/>
    </source>
</evidence>
<gene>
    <name evidence="9 12" type="primary">ispE</name>
    <name evidence="12" type="ORF">NM125_06995</name>
</gene>
<sequence length="291" mass="32637">MAELWISNSHAKINLGLNVLERLDNGYHTIETGFCFIEWNDRFEVKHAPRMELVMSDEKIPVDDSNLIVKAIKLLQQEAGLKDEFYIEVEKNIPAGAGLGGGSSNAATTLRMMNKIANLGLNEHDLMELGRKLGADVPFFIKGKPGFATGIGEEIEELDIQPDAWVVTVFPDIESSTAEAYQFCEPNPEPEFSLKNVLLDEEPEEWRYLLMNQLEPAVFPRHHLVGNLKDQLYEFGADYASMSGSGSSVFGVFQQDFVAINAYESFHKLGFPANLTRPKFEPDTGIYVKEE</sequence>
<name>A0A9X2RDK9_9BACT</name>
<dbReference type="InterPro" id="IPR004424">
    <property type="entry name" value="IspE"/>
</dbReference>
<feature type="domain" description="GHMP kinase N-terminal" evidence="10">
    <location>
        <begin position="66"/>
        <end position="143"/>
    </location>
</feature>
<dbReference type="SUPFAM" id="SSF54211">
    <property type="entry name" value="Ribosomal protein S5 domain 2-like"/>
    <property type="match status" value="1"/>
</dbReference>
<evidence type="ECO:0000256" key="3">
    <source>
        <dbReference type="ARBA" id="ARBA00017473"/>
    </source>
</evidence>
<comment type="pathway">
    <text evidence="9">Isoprenoid biosynthesis; isopentenyl diphosphate biosynthesis via DXP pathway; isopentenyl diphosphate from 1-deoxy-D-xylulose 5-phosphate: step 3/6.</text>
</comment>
<evidence type="ECO:0000259" key="11">
    <source>
        <dbReference type="Pfam" id="PF08544"/>
    </source>
</evidence>
<dbReference type="InterPro" id="IPR020568">
    <property type="entry name" value="Ribosomal_Su5_D2-typ_SF"/>
</dbReference>
<dbReference type="RefSeq" id="WP_255134169.1">
    <property type="nucleotide sequence ID" value="NZ_JANDBC010000001.1"/>
</dbReference>
<comment type="caution">
    <text evidence="12">The sequence shown here is derived from an EMBL/GenBank/DDBJ whole genome shotgun (WGS) entry which is preliminary data.</text>
</comment>
<dbReference type="Pfam" id="PF00288">
    <property type="entry name" value="GHMP_kinases_N"/>
    <property type="match status" value="1"/>
</dbReference>
<keyword evidence="9" id="KW-0414">Isoprene biosynthesis</keyword>
<comment type="similarity">
    <text evidence="1 9">Belongs to the GHMP kinase family. IspE subfamily.</text>
</comment>
<evidence type="ECO:0000256" key="8">
    <source>
        <dbReference type="ARBA" id="ARBA00032554"/>
    </source>
</evidence>
<dbReference type="GO" id="GO:0005524">
    <property type="term" value="F:ATP binding"/>
    <property type="evidence" value="ECO:0007669"/>
    <property type="project" value="UniProtKB-UniRule"/>
</dbReference>
<dbReference type="Gene3D" id="3.30.70.890">
    <property type="entry name" value="GHMP kinase, C-terminal domain"/>
    <property type="match status" value="1"/>
</dbReference>
<dbReference type="GO" id="GO:0050515">
    <property type="term" value="F:4-(cytidine 5'-diphospho)-2-C-methyl-D-erythritol kinase activity"/>
    <property type="evidence" value="ECO:0007669"/>
    <property type="project" value="UniProtKB-UniRule"/>
</dbReference>
<dbReference type="GO" id="GO:0019288">
    <property type="term" value="P:isopentenyl diphosphate biosynthetic process, methylerythritol 4-phosphate pathway"/>
    <property type="evidence" value="ECO:0007669"/>
    <property type="project" value="UniProtKB-UniRule"/>
</dbReference>
<feature type="active site" evidence="9">
    <location>
        <position position="12"/>
    </location>
</feature>
<evidence type="ECO:0000259" key="10">
    <source>
        <dbReference type="Pfam" id="PF00288"/>
    </source>
</evidence>
<dbReference type="EMBL" id="JANDBC010000001">
    <property type="protein sequence ID" value="MCP9291325.1"/>
    <property type="molecule type" value="Genomic_DNA"/>
</dbReference>
<keyword evidence="7 9" id="KW-0067">ATP-binding</keyword>
<keyword evidence="13" id="KW-1185">Reference proteome</keyword>
<proteinExistence type="inferred from homology"/>